<dbReference type="Proteomes" id="UP000284220">
    <property type="component" value="Unassembled WGS sequence"/>
</dbReference>
<gene>
    <name evidence="2" type="ORF">DW040_03440</name>
    <name evidence="1" type="ORF">DW272_02850</name>
</gene>
<evidence type="ECO:0000313" key="2">
    <source>
        <dbReference type="EMBL" id="RHK98375.1"/>
    </source>
</evidence>
<proteinExistence type="predicted"/>
<reference evidence="3 4" key="1">
    <citation type="submission" date="2018-08" db="EMBL/GenBank/DDBJ databases">
        <title>A genome reference for cultivated species of the human gut microbiota.</title>
        <authorList>
            <person name="Zou Y."/>
            <person name="Xue W."/>
            <person name="Luo G."/>
        </authorList>
    </citation>
    <scope>NUCLEOTIDE SEQUENCE [LARGE SCALE GENOMIC DNA]</scope>
    <source>
        <strain evidence="2 4">AF39-4</strain>
        <strain evidence="1 3">AM22-9LB</strain>
    </source>
</reference>
<name>A0A414SKQ1_9FIRM</name>
<evidence type="ECO:0000313" key="4">
    <source>
        <dbReference type="Proteomes" id="UP000284267"/>
    </source>
</evidence>
<dbReference type="Proteomes" id="UP000284267">
    <property type="component" value="Unassembled WGS sequence"/>
</dbReference>
<dbReference type="AlphaFoldDB" id="A0A414SKQ1"/>
<accession>A0A414SKQ1</accession>
<evidence type="ECO:0000313" key="1">
    <source>
        <dbReference type="EMBL" id="RHG20162.1"/>
    </source>
</evidence>
<sequence>MHWSKKECLFVKVINRGDKLFWARIVPCCGIYEVHDLHVRTVGKDYYVGVDKHDKHTYLLGFNTLDDVVFEDRKQALSKVHAAEKNKIEVDSDTYYEEY</sequence>
<dbReference type="EMBL" id="QRHZ01000001">
    <property type="protein sequence ID" value="RHG20162.1"/>
    <property type="molecule type" value="Genomic_DNA"/>
</dbReference>
<organism evidence="1 3">
    <name type="scientific">Blautia obeum</name>
    <dbReference type="NCBI Taxonomy" id="40520"/>
    <lineage>
        <taxon>Bacteria</taxon>
        <taxon>Bacillati</taxon>
        <taxon>Bacillota</taxon>
        <taxon>Clostridia</taxon>
        <taxon>Lachnospirales</taxon>
        <taxon>Lachnospiraceae</taxon>
        <taxon>Blautia</taxon>
    </lineage>
</organism>
<comment type="caution">
    <text evidence="1">The sequence shown here is derived from an EMBL/GenBank/DDBJ whole genome shotgun (WGS) entry which is preliminary data.</text>
</comment>
<dbReference type="EMBL" id="QROE01000001">
    <property type="protein sequence ID" value="RHK98375.1"/>
    <property type="molecule type" value="Genomic_DNA"/>
</dbReference>
<evidence type="ECO:0000313" key="3">
    <source>
        <dbReference type="Proteomes" id="UP000284220"/>
    </source>
</evidence>
<protein>
    <submittedName>
        <fullName evidence="1">Uncharacterized protein</fullName>
    </submittedName>
</protein>